<name>A0A270B6I5_9PROT</name>
<proteinExistence type="predicted"/>
<keyword evidence="2" id="KW-1185">Reference proteome</keyword>
<sequence>MPNESTKVARQGDLFGWKRPRRKPRKLAHLIDLGDHGCVYPAGKHMVGLFRCGRCAWESVWVEMSTVTECRRGIPCERCNRVTVATTGSSKNADEV</sequence>
<reference evidence="1 2" key="1">
    <citation type="submission" date="2017-04" db="EMBL/GenBank/DDBJ databases">
        <title>Kefir bacterial isolates.</title>
        <authorList>
            <person name="Kim Y."/>
            <person name="Blasche S."/>
            <person name="Patil K.R."/>
        </authorList>
    </citation>
    <scope>NUCLEOTIDE SEQUENCE [LARGE SCALE GENOMIC DNA]</scope>
    <source>
        <strain evidence="1 2">KR-2</strain>
    </source>
</reference>
<organism evidence="1 2">
    <name type="scientific">Acetobacter syzygii</name>
    <dbReference type="NCBI Taxonomy" id="146476"/>
    <lineage>
        <taxon>Bacteria</taxon>
        <taxon>Pseudomonadati</taxon>
        <taxon>Pseudomonadota</taxon>
        <taxon>Alphaproteobacteria</taxon>
        <taxon>Acetobacterales</taxon>
        <taxon>Acetobacteraceae</taxon>
        <taxon>Acetobacter</taxon>
    </lineage>
</organism>
<dbReference type="AlphaFoldDB" id="A0A270B6I5"/>
<evidence type="ECO:0000313" key="2">
    <source>
        <dbReference type="Proteomes" id="UP000216033"/>
    </source>
</evidence>
<comment type="caution">
    <text evidence="1">The sequence shown here is derived from an EMBL/GenBank/DDBJ whole genome shotgun (WGS) entry which is preliminary data.</text>
</comment>
<accession>A0A270B6I5</accession>
<dbReference type="Proteomes" id="UP000216033">
    <property type="component" value="Unassembled WGS sequence"/>
</dbReference>
<dbReference type="EMBL" id="NDFP01000019">
    <property type="protein sequence ID" value="PAL20613.1"/>
    <property type="molecule type" value="Genomic_DNA"/>
</dbReference>
<gene>
    <name evidence="1" type="ORF">B9K05_12755</name>
</gene>
<protein>
    <submittedName>
        <fullName evidence="1">Uncharacterized protein</fullName>
    </submittedName>
</protein>
<evidence type="ECO:0000313" key="1">
    <source>
        <dbReference type="EMBL" id="PAL20613.1"/>
    </source>
</evidence>